<comment type="caution">
    <text evidence="3">The sequence shown here is derived from an EMBL/GenBank/DDBJ whole genome shotgun (WGS) entry which is preliminary data.</text>
</comment>
<feature type="compositionally biased region" description="Basic and acidic residues" evidence="1">
    <location>
        <begin position="197"/>
        <end position="206"/>
    </location>
</feature>
<keyword evidence="4" id="KW-1185">Reference proteome</keyword>
<dbReference type="InterPro" id="IPR014939">
    <property type="entry name" value="CDT1_Gemini-bd-like"/>
</dbReference>
<evidence type="ECO:0000313" key="3">
    <source>
        <dbReference type="EMBL" id="KAL2628530.1"/>
    </source>
</evidence>
<protein>
    <recommendedName>
        <fullName evidence="2">CDT1 Geminin-binding domain-containing protein</fullName>
    </recommendedName>
</protein>
<accession>A0ABD1YCY1</accession>
<evidence type="ECO:0000259" key="2">
    <source>
        <dbReference type="Pfam" id="PF08839"/>
    </source>
</evidence>
<dbReference type="PANTHER" id="PTHR33492">
    <property type="entry name" value="OSJNBA0043A12.37 PROTEIN-RELATED"/>
    <property type="match status" value="1"/>
</dbReference>
<organism evidence="3 4">
    <name type="scientific">Riccia fluitans</name>
    <dbReference type="NCBI Taxonomy" id="41844"/>
    <lineage>
        <taxon>Eukaryota</taxon>
        <taxon>Viridiplantae</taxon>
        <taxon>Streptophyta</taxon>
        <taxon>Embryophyta</taxon>
        <taxon>Marchantiophyta</taxon>
        <taxon>Marchantiopsida</taxon>
        <taxon>Marchantiidae</taxon>
        <taxon>Marchantiales</taxon>
        <taxon>Ricciaceae</taxon>
        <taxon>Riccia</taxon>
    </lineage>
</organism>
<dbReference type="EMBL" id="JBHFFA010000004">
    <property type="protein sequence ID" value="KAL2628530.1"/>
    <property type="molecule type" value="Genomic_DNA"/>
</dbReference>
<feature type="region of interest" description="Disordered" evidence="1">
    <location>
        <begin position="308"/>
        <end position="343"/>
    </location>
</feature>
<evidence type="ECO:0000313" key="4">
    <source>
        <dbReference type="Proteomes" id="UP001605036"/>
    </source>
</evidence>
<feature type="domain" description="CDT1 Geminin-binding" evidence="2">
    <location>
        <begin position="220"/>
        <end position="363"/>
    </location>
</feature>
<feature type="compositionally biased region" description="Basic and acidic residues" evidence="1">
    <location>
        <begin position="128"/>
        <end position="147"/>
    </location>
</feature>
<feature type="compositionally biased region" description="Polar residues" evidence="1">
    <location>
        <begin position="314"/>
        <end position="332"/>
    </location>
</feature>
<name>A0ABD1YCY1_9MARC</name>
<gene>
    <name evidence="3" type="ORF">R1flu_013216</name>
</gene>
<feature type="compositionally biased region" description="Acidic residues" evidence="1">
    <location>
        <begin position="24"/>
        <end position="35"/>
    </location>
</feature>
<feature type="compositionally biased region" description="Polar residues" evidence="1">
    <location>
        <begin position="73"/>
        <end position="82"/>
    </location>
</feature>
<proteinExistence type="predicted"/>
<dbReference type="Proteomes" id="UP001605036">
    <property type="component" value="Unassembled WGS sequence"/>
</dbReference>
<dbReference type="AlphaFoldDB" id="A0ABD1YCY1"/>
<sequence>MKAAENVWDAIAADLAAVTAATDGPDENSSEDLVEEVEKSKNSESTNDSGTPRPESSSKETQDGPGEGAKIDTNGNNSSSTLPRYVVKEEPQGGVKAKAPTAQLITPKREEVEPDFVQNVVDILSDSTDEKGDHVDTGRGGKKDKGENILGKRNRSSDQTVSGGSQKRTKVQVSASSDGGELSQRDQPDGTAQSGETSRRSQEQRHKPLWGDSLGTTFPLPSGLEKLGRMFTSLNTACGYLLKQQLVPSWQNVKQAIQRLSGDSEPISVEDVRLLAQISPRMIVLSQFSGEGEDASFHIELLDPSGVPKVDLPGSTNGRGANSGRSTNSSDPKSAEKQVSDSEAKNIVERRQKAFQLLLAQMAAQLQVSANAGERLFGDVITSIRSLAPQSCMVPVSGEERAKHTQRHLLPATLRPPGHEGRHTLGPPLLPLPTQSIVLPPPSLMPQQLQHGFMNMPGGYSGKERFDTAVERWKRVESFLKENKVVDRDAAACKNKWEAILSDYKSIKDWNRKPGNTVYSLLNPAEKKAANLPAIFPLSVIELMDTFSFNGKSSAAHAPKEPEEDSLARNNTAVGVGGASAEDASAPEENGEPHPSGHSGDGIQGPAVRKKKSNGSSSLVAAFDRLSANMLNIEKGRDERSERIWALENRKYDLERSKYELQARKVEAEREDRKGLVKVLGNLAGAFHRMADKM</sequence>
<reference evidence="3 4" key="1">
    <citation type="submission" date="2024-09" db="EMBL/GenBank/DDBJ databases">
        <title>Chromosome-scale assembly of Riccia fluitans.</title>
        <authorList>
            <person name="Paukszto L."/>
            <person name="Sawicki J."/>
            <person name="Karawczyk K."/>
            <person name="Piernik-Szablinska J."/>
            <person name="Szczecinska M."/>
            <person name="Mazdziarz M."/>
        </authorList>
    </citation>
    <scope>NUCLEOTIDE SEQUENCE [LARGE SCALE GENOMIC DNA]</scope>
    <source>
        <strain evidence="3">Rf_01</strain>
        <tissue evidence="3">Aerial parts of the thallus</tissue>
    </source>
</reference>
<dbReference type="Pfam" id="PF08839">
    <property type="entry name" value="CDT1"/>
    <property type="match status" value="1"/>
</dbReference>
<feature type="region of interest" description="Disordered" evidence="1">
    <location>
        <begin position="21"/>
        <end position="215"/>
    </location>
</feature>
<dbReference type="PANTHER" id="PTHR33492:SF19">
    <property type="entry name" value="MYB-LIKE DOMAIN-CONTAINING PROTEIN"/>
    <property type="match status" value="1"/>
</dbReference>
<feature type="compositionally biased region" description="Basic and acidic residues" evidence="1">
    <location>
        <begin position="333"/>
        <end position="343"/>
    </location>
</feature>
<feature type="compositionally biased region" description="Polar residues" evidence="1">
    <location>
        <begin position="157"/>
        <end position="177"/>
    </location>
</feature>
<feature type="region of interest" description="Disordered" evidence="1">
    <location>
        <begin position="575"/>
        <end position="614"/>
    </location>
</feature>
<evidence type="ECO:0000256" key="1">
    <source>
        <dbReference type="SAM" id="MobiDB-lite"/>
    </source>
</evidence>